<reference evidence="1" key="2">
    <citation type="submission" date="2019-05" db="EMBL/GenBank/DDBJ databases">
        <authorList>
            <person name="Liu J.-J."/>
        </authorList>
    </citation>
    <scope>NUCLEOTIDE SEQUENCE</scope>
    <source>
        <strain evidence="1">SC2</strain>
    </source>
</reference>
<protein>
    <submittedName>
        <fullName evidence="1">Putative capsid protein</fullName>
    </submittedName>
</protein>
<reference evidence="1" key="1">
    <citation type="journal article" date="2019" name="Virol. J.">
        <title>Characterization of Cronartium ribicola dsRNAs reveals novel members of the family Totiviridae and viral association with fungal virulence.</title>
        <authorList>
            <person name="Liu J.J."/>
            <person name="Xiang Y."/>
            <person name="Sniezko R.A."/>
            <person name="Schoettle A.W."/>
            <person name="Williams H."/>
            <person name="Zamany A."/>
        </authorList>
    </citation>
    <scope>NUCLEOTIDE SEQUENCE</scope>
    <source>
        <strain evidence="1">SC2</strain>
    </source>
</reference>
<accession>A0A6B9F0I9</accession>
<dbReference type="SUPFAM" id="SSF82856">
    <property type="entry name" value="L-A virus major coat protein"/>
    <property type="match status" value="2"/>
</dbReference>
<dbReference type="Gene3D" id="3.90.1840.10">
    <property type="entry name" value="Major capsid protein"/>
    <property type="match status" value="2"/>
</dbReference>
<dbReference type="Proteomes" id="UP001180425">
    <property type="component" value="Segment"/>
</dbReference>
<proteinExistence type="predicted"/>
<dbReference type="EMBL" id="MK967419">
    <property type="protein sequence ID" value="QGX74229.1"/>
    <property type="molecule type" value="Genomic_RNA"/>
</dbReference>
<evidence type="ECO:0000313" key="2">
    <source>
        <dbReference type="Proteomes" id="UP001180425"/>
    </source>
</evidence>
<keyword evidence="2" id="KW-1185">Reference proteome</keyword>
<sequence length="810" mass="90348">MDSFSELINYNASPLSIVNGEVWTRTDLRLKVLNVEAGKILPSDIQQNKKPISQLPSGTGEVRPHDMRHTSHCISKGTVYGKPCTWSTDVTHNSLAGINKTCLTTDGTISFNAVAKYLREVANNIDAREQRLNLYYDTVYSMGYYDNFTALLLNIQAKIILYDIVAKMNTHTVKTEVDLVTAYNLANASGDARSLIVFKLLTTGSSAAGIARYDPMISRISEQILSWYDQLDDTYTQSSDIVNANNDKVGKLILSYEVWAMYTYDDGHSKSGDHFGDHFGFIQGRYIKSTALFTTRGATNINLIPTKGVVPETDEAIVALREYQGTLNLVGFSSKEVCILHHMMAGNKRPTPFLIDQDLDLGCKKKNFRVFNSPEITLQKTELNAEDLLSLLNKLIKNHRLHEENKQAAVLLKYWVAQPGTETLESHFWTHLPRYLSLPRFSAQRAGLPMLLSGDGVCISVDAIKYASNLSQVMRSMLFYSMFVNTCRQWGEYLATFNAVNTDKLMRQMRHSTAEELDEMTRMDSLLSAITGKQVLQCAFRDCGTRLDGPLSSHTQIHVPIGQISIPQMTEYGYVLHGTRLTFGKLVTPGAVALVTGLNGSLIASTPYSAQFSINPMVTIHENGEAMEGMNYNDLWAYGVLARWNGHDLHYYHPYRDGQHKIYAANDVSIAVPPVPLINARRTESYKLGGITRRTNSWGSNMLWAVEGGISLMWERIRSDILIRPEWGAPRALTSVQISSIAREMRIDLSVAETYLGTVSTRYLIEQSDFQVDYTSAAVAMPGELNKSDLLTVEEEGEPPPLDASAGVAE</sequence>
<organism evidence="1 2">
    <name type="scientific">Cronartium ribicola totivirus 2</name>
    <dbReference type="NCBI Taxonomy" id="2687248"/>
    <lineage>
        <taxon>Viruses</taxon>
        <taxon>Riboviria</taxon>
        <taxon>Orthornavirae</taxon>
        <taxon>Duplornaviricota</taxon>
        <taxon>Chrymotiviricetes</taxon>
        <taxon>Ghabrivirales</taxon>
        <taxon>Alphatotivirineae</taxon>
        <taxon>Orthototiviridae</taxon>
        <taxon>Totivirus</taxon>
        <taxon>Totivirus nijyusani</taxon>
    </lineage>
</organism>
<dbReference type="InterPro" id="IPR036332">
    <property type="entry name" value="Major_coat_LA-virus_sf"/>
</dbReference>
<name>A0A6B9F0I9_9VIRU</name>
<evidence type="ECO:0000313" key="1">
    <source>
        <dbReference type="EMBL" id="QGX74229.1"/>
    </source>
</evidence>